<evidence type="ECO:0000256" key="10">
    <source>
        <dbReference type="ARBA" id="ARBA00074866"/>
    </source>
</evidence>
<feature type="chain" id="PRO_5021243572" description="Elongation factor 1 alpha-like protein" evidence="12">
    <location>
        <begin position="19"/>
        <end position="1338"/>
    </location>
</feature>
<dbReference type="SUPFAM" id="SSF50465">
    <property type="entry name" value="EF-Tu/eEF-1alpha/eIF2-gamma C-terminal domain"/>
    <property type="match status" value="1"/>
</dbReference>
<dbReference type="InterPro" id="IPR009001">
    <property type="entry name" value="Transl_elong_EF1A/Init_IF2_C"/>
</dbReference>
<dbReference type="Pfam" id="PF00009">
    <property type="entry name" value="GTP_EFTU"/>
    <property type="match status" value="1"/>
</dbReference>
<comment type="subcellular location">
    <subcellularLocation>
        <location evidence="1">Cytoplasm</location>
    </subcellularLocation>
</comment>
<gene>
    <name evidence="14" type="ORF">PhCBS80983_g05969</name>
</gene>
<dbReference type="GO" id="GO:0005525">
    <property type="term" value="F:GTP binding"/>
    <property type="evidence" value="ECO:0007669"/>
    <property type="project" value="UniProtKB-KW"/>
</dbReference>
<dbReference type="InterPro" id="IPR054696">
    <property type="entry name" value="GTP-eEF1A_C"/>
</dbReference>
<dbReference type="GO" id="GO:0002184">
    <property type="term" value="P:cytoplasmic translational termination"/>
    <property type="evidence" value="ECO:0007669"/>
    <property type="project" value="UniProtKB-ARBA"/>
</dbReference>
<dbReference type="CDD" id="cd01883">
    <property type="entry name" value="EF1_alpha"/>
    <property type="match status" value="1"/>
</dbReference>
<dbReference type="CDD" id="cd04093">
    <property type="entry name" value="HBS1_C_III"/>
    <property type="match status" value="1"/>
</dbReference>
<dbReference type="InterPro" id="IPR050100">
    <property type="entry name" value="TRAFAC_GTPase_members"/>
</dbReference>
<evidence type="ECO:0000256" key="7">
    <source>
        <dbReference type="ARBA" id="ARBA00023134"/>
    </source>
</evidence>
<dbReference type="PANTHER" id="PTHR23115">
    <property type="entry name" value="TRANSLATION FACTOR"/>
    <property type="match status" value="1"/>
</dbReference>
<evidence type="ECO:0000256" key="6">
    <source>
        <dbReference type="ARBA" id="ARBA00022917"/>
    </source>
</evidence>
<keyword evidence="4" id="KW-0547">Nucleotide-binding</keyword>
<evidence type="ECO:0000256" key="12">
    <source>
        <dbReference type="SAM" id="SignalP"/>
    </source>
</evidence>
<comment type="similarity">
    <text evidence="2">Belongs to the TRAFAC class translation factor GTPase superfamily. Classic translation factor GTPase family. EF-Tu/EF-1A subfamily.</text>
</comment>
<dbReference type="Pfam" id="PF22594">
    <property type="entry name" value="GTP-eEF1A_C"/>
    <property type="match status" value="1"/>
</dbReference>
<evidence type="ECO:0000256" key="1">
    <source>
        <dbReference type="ARBA" id="ARBA00004496"/>
    </source>
</evidence>
<dbReference type="SUPFAM" id="SSF50447">
    <property type="entry name" value="Translation proteins"/>
    <property type="match status" value="1"/>
</dbReference>
<name>A0A507DTX5_9FUNG</name>
<sequence length="1338" mass="138160">MRLPAASALLLCATSAIASTLVTQEYNDGDNTCAGPIIETTTLPTNFCLGTGSEYYLWLCTNTTVTLKSCSDSAYELDDDYEEDEYYEEDDYNEDDYTYDREKAKTVHSYLAPEEPAAAVKTQRAAVNLVDEVLDVVGPDFTREQIGDALKSAGNDVQRATNLVLDQGFRVAPPPGLTPPPGLGGNKAKGVPSPPSGKMMTIVQAEDDGLEFHTVYPVTIVVPERPPRMSQPPIGTRKPATSATTHDESSPSPSRALRKRSQDGRMTVVNVRNSDTALRPPSPAKPEKDPVPLDTPTTINSLPPATSGNSPAGVGEGGASSPPTLPSSVSGGLEPLKHAIPAAGGVGNAFERSATLSPSPLGTAPLSSLSSISEPAFSLSGNGVDGTLSSGPSMTGLGGSVLNLSTSSSIAGLSNGLAGLSLNTSGASQGIAGQSSGLSGLSSNGLGTASAVPGLSSTLSGLSSSALGPSSGIAGRSADLAGLSADSLSTASTRFSSGLAGLFSGQSIGGLGSTGLGGLSLGSPSLSLGTGAQLSGLAGLSSSLKGQPLDISGTPSGLAGLSGAGIQTSLNSQSTGNGKSGIAWPSGNLSLAELSNSSMLPAALGQSGGLNVPSSQSSGLMSGSDAIKSALAALGNSSQSKISLGSPAPASSGMLGGSLGHLGNHGKSHFFPTHTPARDARLNAPSAFPDTQSSSSQTGRPSQPFSLFPDVPPQSESLPPPLVAPPSSFAEFFACAPQSPKPTTTNIPILPSHGSLAAADENMKPFKFDSPSPDDVVGLARQQVSQAKSHSTKTILKPAVKVQPLAKTKAADRPSEPMDQMQQDMSALGFSLPKTTTAALSPNIARTVSAPGVKSSLPAPPAMAKTASATSVGKGSPKMKRINVADEYKKRNTEKETLNLVIVGHVDAGKSTLMGHLLYLLGEVSDRSMKKFERDAEKMKKGSFAYAWVLDETDEERSRGVTIDVAITKFETPHRKFTLLDAPGHRDFVPNMMSGASQADVAILVVGATVGEFETGFDSGGQTREHAVLIRSLGVNQLIVAVNKLDMVDWSKARFDEISEKLATFLAQVGFKKSKLWFVPTSGFTGENLIKRSSEKLSAWYSGPTLVSQIDAFDPPTRPIDKPFRLSISDYFKGGIAAGGGGGAVSVSGRIEGGSVQVGESVLVLPINETGVVKALEVAEESVKWAVAGDNVLMSLSGVDITHINIGSILCDPSSPIPITTHFVAQIVTFDIDIPLTIGVPVVLHHQSLTEQATITRLQALLNRTTNEVVKKNPRALPRNVTALVEIKTARPVCIDLFRNSKELGRFLLRSGMVTVAGGVVMNILSYEKAGLANETAA</sequence>
<dbReference type="InterPro" id="IPR009000">
    <property type="entry name" value="Transl_B-barrel_sf"/>
</dbReference>
<feature type="region of interest" description="Disordered" evidence="11">
    <location>
        <begin position="655"/>
        <end position="723"/>
    </location>
</feature>
<dbReference type="Proteomes" id="UP000318582">
    <property type="component" value="Unassembled WGS sequence"/>
</dbReference>
<evidence type="ECO:0000256" key="9">
    <source>
        <dbReference type="ARBA" id="ARBA00063537"/>
    </source>
</evidence>
<feature type="signal peptide" evidence="12">
    <location>
        <begin position="1"/>
        <end position="18"/>
    </location>
</feature>
<dbReference type="PRINTS" id="PR00315">
    <property type="entry name" value="ELONGATNFCT"/>
</dbReference>
<accession>A0A507DTX5</accession>
<dbReference type="FunFam" id="2.40.30.10:FF:000020">
    <property type="entry name" value="Translation elongation factor EF-1"/>
    <property type="match status" value="1"/>
</dbReference>
<feature type="region of interest" description="Disordered" evidence="11">
    <location>
        <begin position="856"/>
        <end position="877"/>
    </location>
</feature>
<dbReference type="CDD" id="cd16267">
    <property type="entry name" value="HBS1-like_II"/>
    <property type="match status" value="1"/>
</dbReference>
<keyword evidence="7" id="KW-0342">GTP-binding</keyword>
<dbReference type="Pfam" id="PF03144">
    <property type="entry name" value="GTP_EFTU_D2"/>
    <property type="match status" value="1"/>
</dbReference>
<feature type="domain" description="Tr-type G" evidence="13">
    <location>
        <begin position="895"/>
        <end position="1120"/>
    </location>
</feature>
<comment type="caution">
    <text evidence="14">The sequence shown here is derived from an EMBL/GenBank/DDBJ whole genome shotgun (WGS) entry which is preliminary data.</text>
</comment>
<reference evidence="14 15" key="1">
    <citation type="journal article" date="2019" name="Sci. Rep.">
        <title>Comparative genomics of chytrid fungi reveal insights into the obligate biotrophic and pathogenic lifestyle of Synchytrium endobioticum.</title>
        <authorList>
            <person name="van de Vossenberg B.T.L.H."/>
            <person name="Warris S."/>
            <person name="Nguyen H.D.T."/>
            <person name="van Gent-Pelzer M.P.E."/>
            <person name="Joly D.L."/>
            <person name="van de Geest H.C."/>
            <person name="Bonants P.J.M."/>
            <person name="Smith D.S."/>
            <person name="Levesque C.A."/>
            <person name="van der Lee T.A.J."/>
        </authorList>
    </citation>
    <scope>NUCLEOTIDE SEQUENCE [LARGE SCALE GENOMIC DNA]</scope>
    <source>
        <strain evidence="14 15">CBS 809.83</strain>
    </source>
</reference>
<evidence type="ECO:0000313" key="15">
    <source>
        <dbReference type="Proteomes" id="UP000318582"/>
    </source>
</evidence>
<dbReference type="PROSITE" id="PS51722">
    <property type="entry name" value="G_TR_2"/>
    <property type="match status" value="1"/>
</dbReference>
<evidence type="ECO:0000256" key="2">
    <source>
        <dbReference type="ARBA" id="ARBA00007249"/>
    </source>
</evidence>
<keyword evidence="15" id="KW-1185">Reference proteome</keyword>
<dbReference type="FunFam" id="3.40.50.300:FF:000204">
    <property type="entry name" value="Translation elongation factor Tu"/>
    <property type="match status" value="1"/>
</dbReference>
<evidence type="ECO:0000256" key="8">
    <source>
        <dbReference type="ARBA" id="ARBA00049117"/>
    </source>
</evidence>
<evidence type="ECO:0000256" key="5">
    <source>
        <dbReference type="ARBA" id="ARBA00022801"/>
    </source>
</evidence>
<evidence type="ECO:0000259" key="13">
    <source>
        <dbReference type="PROSITE" id="PS51722"/>
    </source>
</evidence>
<feature type="region of interest" description="Disordered" evidence="11">
    <location>
        <begin position="174"/>
        <end position="195"/>
    </location>
</feature>
<protein>
    <recommendedName>
        <fullName evidence="10">Elongation factor 1 alpha-like protein</fullName>
    </recommendedName>
</protein>
<dbReference type="EMBL" id="QEAQ01000160">
    <property type="protein sequence ID" value="TPX54320.1"/>
    <property type="molecule type" value="Genomic_DNA"/>
</dbReference>
<dbReference type="Gene3D" id="2.40.30.10">
    <property type="entry name" value="Translation factors"/>
    <property type="match status" value="2"/>
</dbReference>
<feature type="region of interest" description="Disordered" evidence="11">
    <location>
        <begin position="223"/>
        <end position="333"/>
    </location>
</feature>
<dbReference type="STRING" id="109895.A0A507DTX5"/>
<feature type="compositionally biased region" description="Polar residues" evidence="11">
    <location>
        <begin position="295"/>
        <end position="310"/>
    </location>
</feature>
<comment type="catalytic activity">
    <reaction evidence="8">
        <text>GTP + H2O = GDP + phosphate + H(+)</text>
        <dbReference type="Rhea" id="RHEA:19669"/>
        <dbReference type="ChEBI" id="CHEBI:15377"/>
        <dbReference type="ChEBI" id="CHEBI:15378"/>
        <dbReference type="ChEBI" id="CHEBI:37565"/>
        <dbReference type="ChEBI" id="CHEBI:43474"/>
        <dbReference type="ChEBI" id="CHEBI:58189"/>
    </reaction>
    <physiologicalReaction direction="left-to-right" evidence="8">
        <dbReference type="Rhea" id="RHEA:19670"/>
    </physiologicalReaction>
</comment>
<dbReference type="GO" id="GO:0003924">
    <property type="term" value="F:GTPase activity"/>
    <property type="evidence" value="ECO:0007669"/>
    <property type="project" value="InterPro"/>
</dbReference>
<evidence type="ECO:0000313" key="14">
    <source>
        <dbReference type="EMBL" id="TPX54320.1"/>
    </source>
</evidence>
<dbReference type="SUPFAM" id="SSF52540">
    <property type="entry name" value="P-loop containing nucleoside triphosphate hydrolases"/>
    <property type="match status" value="1"/>
</dbReference>
<keyword evidence="3" id="KW-0963">Cytoplasm</keyword>
<dbReference type="InterPro" id="IPR004161">
    <property type="entry name" value="EFTu-like_2"/>
</dbReference>
<dbReference type="GO" id="GO:0005829">
    <property type="term" value="C:cytosol"/>
    <property type="evidence" value="ECO:0007669"/>
    <property type="project" value="GOC"/>
</dbReference>
<evidence type="ECO:0000256" key="4">
    <source>
        <dbReference type="ARBA" id="ARBA00022741"/>
    </source>
</evidence>
<proteinExistence type="inferred from homology"/>
<comment type="subunit">
    <text evidence="9">Component of the Dom34-Hbs1 complex, also named Pelota-HBS1L complex, composed of dom34 and hbs1.</text>
</comment>
<feature type="compositionally biased region" description="Polar residues" evidence="11">
    <location>
        <begin position="689"/>
        <end position="705"/>
    </location>
</feature>
<evidence type="ECO:0000256" key="11">
    <source>
        <dbReference type="SAM" id="MobiDB-lite"/>
    </source>
</evidence>
<dbReference type="InterPro" id="IPR027417">
    <property type="entry name" value="P-loop_NTPase"/>
</dbReference>
<dbReference type="GO" id="GO:1990533">
    <property type="term" value="C:Dom34-Hbs1 complex"/>
    <property type="evidence" value="ECO:0007669"/>
    <property type="project" value="UniProtKB-ARBA"/>
</dbReference>
<dbReference type="Gene3D" id="3.40.50.300">
    <property type="entry name" value="P-loop containing nucleotide triphosphate hydrolases"/>
    <property type="match status" value="1"/>
</dbReference>
<evidence type="ECO:0000256" key="3">
    <source>
        <dbReference type="ARBA" id="ARBA00022490"/>
    </source>
</evidence>
<organism evidence="14 15">
    <name type="scientific">Powellomyces hirtus</name>
    <dbReference type="NCBI Taxonomy" id="109895"/>
    <lineage>
        <taxon>Eukaryota</taxon>
        <taxon>Fungi</taxon>
        <taxon>Fungi incertae sedis</taxon>
        <taxon>Chytridiomycota</taxon>
        <taxon>Chytridiomycota incertae sedis</taxon>
        <taxon>Chytridiomycetes</taxon>
        <taxon>Spizellomycetales</taxon>
        <taxon>Powellomycetaceae</taxon>
        <taxon>Powellomyces</taxon>
    </lineage>
</organism>
<dbReference type="InterPro" id="IPR000795">
    <property type="entry name" value="T_Tr_GTP-bd_dom"/>
</dbReference>
<keyword evidence="6" id="KW-0648">Protein biosynthesis</keyword>
<keyword evidence="12" id="KW-0732">Signal</keyword>
<keyword evidence="5" id="KW-0378">Hydrolase</keyword>